<dbReference type="Pfam" id="PF00534">
    <property type="entry name" value="Glycos_transf_1"/>
    <property type="match status" value="1"/>
</dbReference>
<keyword evidence="3" id="KW-0808">Transferase</keyword>
<keyword evidence="4" id="KW-1185">Reference proteome</keyword>
<dbReference type="OrthoDB" id="9768937at2"/>
<dbReference type="KEGG" id="pphe:PP2015_1652"/>
<dbReference type="SUPFAM" id="SSF53756">
    <property type="entry name" value="UDP-Glycosyltransferase/glycogen phosphorylase"/>
    <property type="match status" value="1"/>
</dbReference>
<protein>
    <submittedName>
        <fullName evidence="3">Glycosyltransferase</fullName>
    </submittedName>
</protein>
<dbReference type="Pfam" id="PF13439">
    <property type="entry name" value="Glyco_transf_4"/>
    <property type="match status" value="1"/>
</dbReference>
<organism evidence="3 4">
    <name type="scientific">Pseudoalteromonas phenolica</name>
    <dbReference type="NCBI Taxonomy" id="161398"/>
    <lineage>
        <taxon>Bacteria</taxon>
        <taxon>Pseudomonadati</taxon>
        <taxon>Pseudomonadota</taxon>
        <taxon>Gammaproteobacteria</taxon>
        <taxon>Alteromonadales</taxon>
        <taxon>Pseudoalteromonadaceae</taxon>
        <taxon>Pseudoalteromonas</taxon>
    </lineage>
</organism>
<dbReference type="EMBL" id="CP013187">
    <property type="protein sequence ID" value="ALO42154.1"/>
    <property type="molecule type" value="Genomic_DNA"/>
</dbReference>
<dbReference type="Proteomes" id="UP000061457">
    <property type="component" value="Chromosome I"/>
</dbReference>
<dbReference type="PANTHER" id="PTHR12526">
    <property type="entry name" value="GLYCOSYLTRANSFERASE"/>
    <property type="match status" value="1"/>
</dbReference>
<evidence type="ECO:0000259" key="1">
    <source>
        <dbReference type="Pfam" id="PF00534"/>
    </source>
</evidence>
<evidence type="ECO:0000259" key="2">
    <source>
        <dbReference type="Pfam" id="PF13439"/>
    </source>
</evidence>
<accession>A0A0S2K0Y3</accession>
<dbReference type="GO" id="GO:0016757">
    <property type="term" value="F:glycosyltransferase activity"/>
    <property type="evidence" value="ECO:0007669"/>
    <property type="project" value="InterPro"/>
</dbReference>
<dbReference type="InterPro" id="IPR001296">
    <property type="entry name" value="Glyco_trans_1"/>
</dbReference>
<evidence type="ECO:0000313" key="3">
    <source>
        <dbReference type="EMBL" id="ALO42154.1"/>
    </source>
</evidence>
<feature type="domain" description="Glycosyl transferase family 1" evidence="1">
    <location>
        <begin position="164"/>
        <end position="303"/>
    </location>
</feature>
<dbReference type="Gene3D" id="3.40.50.2000">
    <property type="entry name" value="Glycogen Phosphorylase B"/>
    <property type="match status" value="2"/>
</dbReference>
<dbReference type="AlphaFoldDB" id="A0A0S2K0Y3"/>
<dbReference type="CDD" id="cd03801">
    <property type="entry name" value="GT4_PimA-like"/>
    <property type="match status" value="1"/>
</dbReference>
<dbReference type="PATRIC" id="fig|161398.10.peg.1676"/>
<gene>
    <name evidence="3" type="ORF">PP2015_1652</name>
</gene>
<dbReference type="PANTHER" id="PTHR12526:SF638">
    <property type="entry name" value="SPORE COAT PROTEIN SA"/>
    <property type="match status" value="1"/>
</dbReference>
<sequence>MKSVKTILFLDSSLYGGIETHLVQLVRLLKTNHLNVEVLFYQDHNNKQLYQNLEESNCDYSFLDGKVHSLFRYLNKLTSPYLLHTHGYKAGIIGRITCKLLNSRCVSTYHAGEDGAGLVYIYNHIDKLTSFLSKNFVVSHRLLEQVSNAEVLDNFVEITAPTPAIHSEKLKIGFVGRLSHEKGPDNFLELARRFIANNKFSFHVFGDGPMAKTLQKDKPNNIEFYGHQENSSFWENLDVLVISSRAEGLPMVLLEAMARSKCVISFDVGAVSKVISHKSNGFICTSNSVDELHDTVLSWSEAEVHTKGLLTQNAFKTIETHFNGKKQFEQLNKAYFG</sequence>
<name>A0A0S2K0Y3_9GAMM</name>
<reference evidence="3 4" key="1">
    <citation type="submission" date="2015-11" db="EMBL/GenBank/DDBJ databases">
        <authorList>
            <person name="Zhang Y."/>
            <person name="Guo Z."/>
        </authorList>
    </citation>
    <scope>NUCLEOTIDE SEQUENCE [LARGE SCALE GENOMIC DNA]</scope>
    <source>
        <strain evidence="3 4">KCTC 12086</strain>
    </source>
</reference>
<feature type="domain" description="Glycosyltransferase subfamily 4-like N-terminal" evidence="2">
    <location>
        <begin position="15"/>
        <end position="137"/>
    </location>
</feature>
<evidence type="ECO:0000313" key="4">
    <source>
        <dbReference type="Proteomes" id="UP000061457"/>
    </source>
</evidence>
<dbReference type="GO" id="GO:1901135">
    <property type="term" value="P:carbohydrate derivative metabolic process"/>
    <property type="evidence" value="ECO:0007669"/>
    <property type="project" value="UniProtKB-ARBA"/>
</dbReference>
<dbReference type="STRING" id="161398.PP2015_1652"/>
<proteinExistence type="predicted"/>
<dbReference type="InterPro" id="IPR028098">
    <property type="entry name" value="Glyco_trans_4-like_N"/>
</dbReference>
<dbReference type="RefSeq" id="WP_058029832.1">
    <property type="nucleotide sequence ID" value="NZ_CP013187.1"/>
</dbReference>